<evidence type="ECO:0000259" key="8">
    <source>
        <dbReference type="PROSITE" id="PS50156"/>
    </source>
</evidence>
<evidence type="ECO:0000256" key="5">
    <source>
        <dbReference type="ARBA" id="ARBA00022989"/>
    </source>
</evidence>
<evidence type="ECO:0000256" key="1">
    <source>
        <dbReference type="ARBA" id="ARBA00004651"/>
    </source>
</evidence>
<feature type="transmembrane region" description="Helical" evidence="7">
    <location>
        <begin position="366"/>
        <end position="386"/>
    </location>
</feature>
<feature type="transmembrane region" description="Helical" evidence="7">
    <location>
        <begin position="638"/>
        <end position="657"/>
    </location>
</feature>
<evidence type="ECO:0000313" key="9">
    <source>
        <dbReference type="EMBL" id="WTZ09361.1"/>
    </source>
</evidence>
<keyword evidence="3" id="KW-1003">Cell membrane</keyword>
<dbReference type="InterPro" id="IPR050545">
    <property type="entry name" value="Mycobact_MmpL"/>
</dbReference>
<protein>
    <submittedName>
        <fullName evidence="9">MMPL family transporter</fullName>
    </submittedName>
</protein>
<evidence type="ECO:0000256" key="3">
    <source>
        <dbReference type="ARBA" id="ARBA00022475"/>
    </source>
</evidence>
<dbReference type="AlphaFoldDB" id="A0AAU3HVV7"/>
<evidence type="ECO:0000256" key="6">
    <source>
        <dbReference type="ARBA" id="ARBA00023136"/>
    </source>
</evidence>
<reference evidence="9" key="1">
    <citation type="submission" date="2022-10" db="EMBL/GenBank/DDBJ databases">
        <title>The complete genomes of actinobacterial strains from the NBC collection.</title>
        <authorList>
            <person name="Joergensen T.S."/>
            <person name="Alvarez Arevalo M."/>
            <person name="Sterndorff E.B."/>
            <person name="Faurdal D."/>
            <person name="Vuksanovic O."/>
            <person name="Mourched A.-S."/>
            <person name="Charusanti P."/>
            <person name="Shaw S."/>
            <person name="Blin K."/>
            <person name="Weber T."/>
        </authorList>
    </citation>
    <scope>NUCLEOTIDE SEQUENCE</scope>
    <source>
        <strain evidence="9">NBC_01393</strain>
    </source>
</reference>
<comment type="similarity">
    <text evidence="2">Belongs to the resistance-nodulation-cell division (RND) (TC 2.A.6) family. MmpL subfamily.</text>
</comment>
<feature type="transmembrane region" description="Helical" evidence="7">
    <location>
        <begin position="272"/>
        <end position="297"/>
    </location>
</feature>
<feature type="domain" description="SSD" evidence="8">
    <location>
        <begin position="212"/>
        <end position="330"/>
    </location>
</feature>
<name>A0AAU3HVV7_9ACTN</name>
<dbReference type="PROSITE" id="PS50156">
    <property type="entry name" value="SSD"/>
    <property type="match status" value="1"/>
</dbReference>
<feature type="transmembrane region" description="Helical" evidence="7">
    <location>
        <begin position="200"/>
        <end position="220"/>
    </location>
</feature>
<organism evidence="9">
    <name type="scientific">Streptomyces sp. NBC_01393</name>
    <dbReference type="NCBI Taxonomy" id="2903851"/>
    <lineage>
        <taxon>Bacteria</taxon>
        <taxon>Bacillati</taxon>
        <taxon>Actinomycetota</taxon>
        <taxon>Actinomycetes</taxon>
        <taxon>Kitasatosporales</taxon>
        <taxon>Streptomycetaceae</taxon>
        <taxon>Streptomyces</taxon>
    </lineage>
</organism>
<proteinExistence type="inferred from homology"/>
<evidence type="ECO:0000256" key="4">
    <source>
        <dbReference type="ARBA" id="ARBA00022692"/>
    </source>
</evidence>
<evidence type="ECO:0000256" key="2">
    <source>
        <dbReference type="ARBA" id="ARBA00010157"/>
    </source>
</evidence>
<dbReference type="PANTHER" id="PTHR33406:SF6">
    <property type="entry name" value="MEMBRANE PROTEIN YDGH-RELATED"/>
    <property type="match status" value="1"/>
</dbReference>
<sequence>MGAGETSTRSRRRAVPWAVLALWIGLLAVVGPFAAKLSDVQHDRAVDYLPSSADSTRVAKIEDRLPGGESTELVLVYHRDGGLRPADRDTAARQVAAITRANPLTGTPRAVPSDDGSTLMYPVASTAPGTDEKKRDAFVNDVRDVARPTDGMNVVVGGPGALATDAGEVYDSLGGPLLYTTVAVVAILLILIYRSPLLWLVPLAVAGVADYLSMGVAYGLHQAFGTSVSGQSSGVMTILVFGAGTDYALLIISRYREELRRVERPYDAMKEALRGCGPAVLASSGTVAAGLLCLLAADLNSSRGMGPTGTVGVLCALVAMLTLLPAVLVLLGRRVFWPLVPVHGAEPRQRRSLFAAMGSSAGRRPLVVLASGAALLGALALGTLNLPGPLKQQDSFAHRPDSVTAMETLARAYPGRGTQPITVITPTGRADTTLSAARGHTGVASAERGRSGGGWTEISVIARGAPQSAAETATIKSLRADLRGSYVGGPSAQQIDLQDTNARDRLVVVPIVLVSVLLILILLLRSIVAPLLLVAAVIAVWGAALGIGGLVFGPLLGFEGTDPGLGLLSFVFLVALGVDYGIFLMHRMREESLSGAEPAAAALTALRTTGGVIASAGLVLAATFAVLTNMGLLQLVELGFVISVGVLLDTFLVRTYLVTSASVALGRKVWWPGGLSREPDPDQTGRQEPVPVG</sequence>
<feature type="transmembrane region" description="Helical" evidence="7">
    <location>
        <begin position="176"/>
        <end position="193"/>
    </location>
</feature>
<dbReference type="InterPro" id="IPR004869">
    <property type="entry name" value="MMPL_dom"/>
</dbReference>
<feature type="transmembrane region" description="Helical" evidence="7">
    <location>
        <begin position="564"/>
        <end position="584"/>
    </location>
</feature>
<feature type="transmembrane region" description="Helical" evidence="7">
    <location>
        <begin position="14"/>
        <end position="35"/>
    </location>
</feature>
<keyword evidence="4 7" id="KW-0812">Transmembrane</keyword>
<dbReference type="Pfam" id="PF03176">
    <property type="entry name" value="MMPL"/>
    <property type="match status" value="2"/>
</dbReference>
<dbReference type="EMBL" id="CP109546">
    <property type="protein sequence ID" value="WTZ09361.1"/>
    <property type="molecule type" value="Genomic_DNA"/>
</dbReference>
<dbReference type="Gene3D" id="1.20.1640.10">
    <property type="entry name" value="Multidrug efflux transporter AcrB transmembrane domain"/>
    <property type="match status" value="2"/>
</dbReference>
<dbReference type="GO" id="GO:0005886">
    <property type="term" value="C:plasma membrane"/>
    <property type="evidence" value="ECO:0007669"/>
    <property type="project" value="UniProtKB-SubCell"/>
</dbReference>
<keyword evidence="6 7" id="KW-0472">Membrane</keyword>
<gene>
    <name evidence="9" type="ORF">OG699_15985</name>
</gene>
<feature type="transmembrane region" description="Helical" evidence="7">
    <location>
        <begin position="605"/>
        <end position="626"/>
    </location>
</feature>
<feature type="transmembrane region" description="Helical" evidence="7">
    <location>
        <begin position="309"/>
        <end position="331"/>
    </location>
</feature>
<comment type="subcellular location">
    <subcellularLocation>
        <location evidence="1">Cell membrane</location>
        <topology evidence="1">Multi-pass membrane protein</topology>
    </subcellularLocation>
</comment>
<accession>A0AAU3HVV7</accession>
<dbReference type="InterPro" id="IPR000731">
    <property type="entry name" value="SSD"/>
</dbReference>
<feature type="transmembrane region" description="Helical" evidence="7">
    <location>
        <begin position="232"/>
        <end position="252"/>
    </location>
</feature>
<feature type="transmembrane region" description="Helical" evidence="7">
    <location>
        <begin position="506"/>
        <end position="524"/>
    </location>
</feature>
<dbReference type="SUPFAM" id="SSF82866">
    <property type="entry name" value="Multidrug efflux transporter AcrB transmembrane domain"/>
    <property type="match status" value="2"/>
</dbReference>
<keyword evidence="5 7" id="KW-1133">Transmembrane helix</keyword>
<feature type="transmembrane region" description="Helical" evidence="7">
    <location>
        <begin position="531"/>
        <end position="552"/>
    </location>
</feature>
<evidence type="ECO:0000256" key="7">
    <source>
        <dbReference type="SAM" id="Phobius"/>
    </source>
</evidence>
<dbReference type="PANTHER" id="PTHR33406">
    <property type="entry name" value="MEMBRANE PROTEIN MJ1562-RELATED"/>
    <property type="match status" value="1"/>
</dbReference>